<evidence type="ECO:0000256" key="5">
    <source>
        <dbReference type="ARBA" id="ARBA00022840"/>
    </source>
</evidence>
<keyword evidence="6" id="KW-0902">Two-component regulatory system</keyword>
<dbReference type="AlphaFoldDB" id="A0A0F9I0G3"/>
<organism evidence="8">
    <name type="scientific">marine sediment metagenome</name>
    <dbReference type="NCBI Taxonomy" id="412755"/>
    <lineage>
        <taxon>unclassified sequences</taxon>
        <taxon>metagenomes</taxon>
        <taxon>ecological metagenomes</taxon>
    </lineage>
</organism>
<dbReference type="GO" id="GO:0016301">
    <property type="term" value="F:kinase activity"/>
    <property type="evidence" value="ECO:0007669"/>
    <property type="project" value="UniProtKB-KW"/>
</dbReference>
<keyword evidence="3" id="KW-0547">Nucleotide-binding</keyword>
<keyword evidence="1" id="KW-0597">Phosphoprotein</keyword>
<dbReference type="PROSITE" id="PS50109">
    <property type="entry name" value="HIS_KIN"/>
    <property type="match status" value="1"/>
</dbReference>
<accession>A0A0F9I0G3</accession>
<evidence type="ECO:0000313" key="8">
    <source>
        <dbReference type="EMBL" id="KKM12567.1"/>
    </source>
</evidence>
<evidence type="ECO:0000256" key="2">
    <source>
        <dbReference type="ARBA" id="ARBA00022679"/>
    </source>
</evidence>
<dbReference type="Gene3D" id="3.30.565.10">
    <property type="entry name" value="Histidine kinase-like ATPase, C-terminal domain"/>
    <property type="match status" value="1"/>
</dbReference>
<dbReference type="GO" id="GO:0005524">
    <property type="term" value="F:ATP binding"/>
    <property type="evidence" value="ECO:0007669"/>
    <property type="project" value="UniProtKB-KW"/>
</dbReference>
<dbReference type="SMART" id="SM00387">
    <property type="entry name" value="HATPase_c"/>
    <property type="match status" value="1"/>
</dbReference>
<evidence type="ECO:0000259" key="7">
    <source>
        <dbReference type="PROSITE" id="PS50109"/>
    </source>
</evidence>
<dbReference type="Pfam" id="PF02518">
    <property type="entry name" value="HATPase_c"/>
    <property type="match status" value="1"/>
</dbReference>
<keyword evidence="2" id="KW-0808">Transferase</keyword>
<evidence type="ECO:0000256" key="6">
    <source>
        <dbReference type="ARBA" id="ARBA00023012"/>
    </source>
</evidence>
<comment type="caution">
    <text evidence="8">The sequence shown here is derived from an EMBL/GenBank/DDBJ whole genome shotgun (WGS) entry which is preliminary data.</text>
</comment>
<evidence type="ECO:0000256" key="3">
    <source>
        <dbReference type="ARBA" id="ARBA00022741"/>
    </source>
</evidence>
<keyword evidence="5" id="KW-0067">ATP-binding</keyword>
<proteinExistence type="predicted"/>
<dbReference type="GO" id="GO:0000160">
    <property type="term" value="P:phosphorelay signal transduction system"/>
    <property type="evidence" value="ECO:0007669"/>
    <property type="project" value="UniProtKB-KW"/>
</dbReference>
<keyword evidence="4" id="KW-0418">Kinase</keyword>
<evidence type="ECO:0000256" key="1">
    <source>
        <dbReference type="ARBA" id="ARBA00022553"/>
    </source>
</evidence>
<dbReference type="PANTHER" id="PTHR43065">
    <property type="entry name" value="SENSOR HISTIDINE KINASE"/>
    <property type="match status" value="1"/>
</dbReference>
<evidence type="ECO:0000256" key="4">
    <source>
        <dbReference type="ARBA" id="ARBA00022777"/>
    </source>
</evidence>
<dbReference type="EMBL" id="LAZR01015463">
    <property type="protein sequence ID" value="KKM12567.1"/>
    <property type="molecule type" value="Genomic_DNA"/>
</dbReference>
<sequence>MFDIAELYKDLFAHDINNILQNINTTVEIISQSNEGFKNAERLKEVISLTKDQIIRGSKLVYNVRKISQISQTGNIFKPKEVFQVLSDAKDFILKSFPDKSISITLDSQINTFYVQANDFLQDLFENLLLNSVRHNLNPEIEIQIKISNEVLKNKENIKIEFMDNGIGISDAMKEVIFEDGIKRNKSSKGMGLGLLLVKNIVDSYGGKILVDDKIKGDHSKGSNFIILLPEGR</sequence>
<feature type="domain" description="Histidine kinase" evidence="7">
    <location>
        <begin position="11"/>
        <end position="233"/>
    </location>
</feature>
<dbReference type="InterPro" id="IPR004358">
    <property type="entry name" value="Sig_transdc_His_kin-like_C"/>
</dbReference>
<name>A0A0F9I0G3_9ZZZZ</name>
<dbReference type="SUPFAM" id="SSF55874">
    <property type="entry name" value="ATPase domain of HSP90 chaperone/DNA topoisomerase II/histidine kinase"/>
    <property type="match status" value="1"/>
</dbReference>
<gene>
    <name evidence="8" type="ORF">LCGC14_1720040</name>
</gene>
<dbReference type="PANTHER" id="PTHR43065:SF10">
    <property type="entry name" value="PEROXIDE STRESS-ACTIVATED HISTIDINE KINASE MAK3"/>
    <property type="match status" value="1"/>
</dbReference>
<dbReference type="InterPro" id="IPR036890">
    <property type="entry name" value="HATPase_C_sf"/>
</dbReference>
<protein>
    <recommendedName>
        <fullName evidence="7">Histidine kinase domain-containing protein</fullName>
    </recommendedName>
</protein>
<dbReference type="CDD" id="cd00075">
    <property type="entry name" value="HATPase"/>
    <property type="match status" value="1"/>
</dbReference>
<dbReference type="InterPro" id="IPR005467">
    <property type="entry name" value="His_kinase_dom"/>
</dbReference>
<dbReference type="InterPro" id="IPR003594">
    <property type="entry name" value="HATPase_dom"/>
</dbReference>
<dbReference type="PRINTS" id="PR00344">
    <property type="entry name" value="BCTRLSENSOR"/>
</dbReference>
<reference evidence="8" key="1">
    <citation type="journal article" date="2015" name="Nature">
        <title>Complex archaea that bridge the gap between prokaryotes and eukaryotes.</title>
        <authorList>
            <person name="Spang A."/>
            <person name="Saw J.H."/>
            <person name="Jorgensen S.L."/>
            <person name="Zaremba-Niedzwiedzka K."/>
            <person name="Martijn J."/>
            <person name="Lind A.E."/>
            <person name="van Eijk R."/>
            <person name="Schleper C."/>
            <person name="Guy L."/>
            <person name="Ettema T.J."/>
        </authorList>
    </citation>
    <scope>NUCLEOTIDE SEQUENCE</scope>
</reference>